<evidence type="ECO:0000256" key="1">
    <source>
        <dbReference type="ARBA" id="ARBA00008710"/>
    </source>
</evidence>
<protein>
    <submittedName>
        <fullName evidence="3">Nitroreductase family deazaflavin-dependent oxidoreductase</fullName>
    </submittedName>
</protein>
<dbReference type="RefSeq" id="WP_145853319.1">
    <property type="nucleotide sequence ID" value="NZ_RPFW01000002.1"/>
</dbReference>
<comment type="similarity">
    <text evidence="1">Belongs to the F420H(2)-dependent quinone reductase family.</text>
</comment>
<dbReference type="Gene3D" id="2.30.110.10">
    <property type="entry name" value="Electron Transport, Fmn-binding Protein, Chain A"/>
    <property type="match status" value="1"/>
</dbReference>
<organism evidence="3 4">
    <name type="scientific">Trebonia kvetii</name>
    <dbReference type="NCBI Taxonomy" id="2480626"/>
    <lineage>
        <taxon>Bacteria</taxon>
        <taxon>Bacillati</taxon>
        <taxon>Actinomycetota</taxon>
        <taxon>Actinomycetes</taxon>
        <taxon>Streptosporangiales</taxon>
        <taxon>Treboniaceae</taxon>
        <taxon>Trebonia</taxon>
    </lineage>
</organism>
<dbReference type="Pfam" id="PF04075">
    <property type="entry name" value="F420H2_quin_red"/>
    <property type="match status" value="1"/>
</dbReference>
<evidence type="ECO:0000256" key="2">
    <source>
        <dbReference type="ARBA" id="ARBA00049106"/>
    </source>
</evidence>
<dbReference type="PANTHER" id="PTHR39428:SF1">
    <property type="entry name" value="F420H(2)-DEPENDENT QUINONE REDUCTASE RV1261C"/>
    <property type="match status" value="1"/>
</dbReference>
<dbReference type="NCBIfam" id="TIGR00026">
    <property type="entry name" value="hi_GC_TIGR00026"/>
    <property type="match status" value="1"/>
</dbReference>
<dbReference type="GO" id="GO:0070967">
    <property type="term" value="F:coenzyme F420 binding"/>
    <property type="evidence" value="ECO:0007669"/>
    <property type="project" value="TreeGrafter"/>
</dbReference>
<accession>A0A6P2C361</accession>
<dbReference type="InterPro" id="IPR012349">
    <property type="entry name" value="Split_barrel_FMN-bd"/>
</dbReference>
<reference evidence="3 4" key="1">
    <citation type="submission" date="2018-11" db="EMBL/GenBank/DDBJ databases">
        <title>Trebonia kvetii gen.nov., sp.nov., a novel acidophilic actinobacterium, and proposal of the new actinobacterial family Treboniaceae fam. nov.</title>
        <authorList>
            <person name="Rapoport D."/>
            <person name="Sagova-Mareckova M."/>
            <person name="Sedlacek I."/>
            <person name="Provaznik J."/>
            <person name="Kralova S."/>
            <person name="Pavlinic D."/>
            <person name="Benes V."/>
            <person name="Kopecky J."/>
        </authorList>
    </citation>
    <scope>NUCLEOTIDE SEQUENCE [LARGE SCALE GENOMIC DNA]</scope>
    <source>
        <strain evidence="3 4">15Tr583</strain>
    </source>
</reference>
<dbReference type="GO" id="GO:0005886">
    <property type="term" value="C:plasma membrane"/>
    <property type="evidence" value="ECO:0007669"/>
    <property type="project" value="TreeGrafter"/>
</dbReference>
<dbReference type="PANTHER" id="PTHR39428">
    <property type="entry name" value="F420H(2)-DEPENDENT QUINONE REDUCTASE RV1261C"/>
    <property type="match status" value="1"/>
</dbReference>
<dbReference type="OrthoDB" id="8225825at2"/>
<dbReference type="GO" id="GO:0016491">
    <property type="term" value="F:oxidoreductase activity"/>
    <property type="evidence" value="ECO:0007669"/>
    <property type="project" value="InterPro"/>
</dbReference>
<comment type="caution">
    <text evidence="3">The sequence shown here is derived from an EMBL/GenBank/DDBJ whole genome shotgun (WGS) entry which is preliminary data.</text>
</comment>
<sequence>MTERLGQPGRSGSSRSRLRRAHEALYRATGGRVGHHVPGRPSMLLLHHVGAKSGTRRTSGLTYMLCDGSFVVVGSNGGGARNPGWVHNLRAFPEAEIQVGPEKIKVRAREPGDGERERLWAQAARYHPAWERFQQRTPHALPIVILTPRQA</sequence>
<gene>
    <name evidence="3" type="ORF">EAS64_14000</name>
</gene>
<dbReference type="InterPro" id="IPR004378">
    <property type="entry name" value="F420H2_quin_Rdtase"/>
</dbReference>
<evidence type="ECO:0000313" key="3">
    <source>
        <dbReference type="EMBL" id="TVZ05618.1"/>
    </source>
</evidence>
<dbReference type="EMBL" id="RPFW01000002">
    <property type="protein sequence ID" value="TVZ05618.1"/>
    <property type="molecule type" value="Genomic_DNA"/>
</dbReference>
<name>A0A6P2C361_9ACTN</name>
<proteinExistence type="inferred from homology"/>
<evidence type="ECO:0000313" key="4">
    <source>
        <dbReference type="Proteomes" id="UP000460272"/>
    </source>
</evidence>
<comment type="catalytic activity">
    <reaction evidence="2">
        <text>oxidized coenzyme F420-(gamma-L-Glu)(n) + a quinol + H(+) = reduced coenzyme F420-(gamma-L-Glu)(n) + a quinone</text>
        <dbReference type="Rhea" id="RHEA:39663"/>
        <dbReference type="Rhea" id="RHEA-COMP:12939"/>
        <dbReference type="Rhea" id="RHEA-COMP:14378"/>
        <dbReference type="ChEBI" id="CHEBI:15378"/>
        <dbReference type="ChEBI" id="CHEBI:24646"/>
        <dbReference type="ChEBI" id="CHEBI:132124"/>
        <dbReference type="ChEBI" id="CHEBI:133980"/>
        <dbReference type="ChEBI" id="CHEBI:139511"/>
    </reaction>
</comment>
<keyword evidence="4" id="KW-1185">Reference proteome</keyword>
<dbReference type="AlphaFoldDB" id="A0A6P2C361"/>
<dbReference type="Proteomes" id="UP000460272">
    <property type="component" value="Unassembled WGS sequence"/>
</dbReference>